<dbReference type="Gene3D" id="1.20.140.10">
    <property type="entry name" value="Butyryl-CoA Dehydrogenase, subunit A, domain 3"/>
    <property type="match status" value="1"/>
</dbReference>
<dbReference type="Pfam" id="PF00441">
    <property type="entry name" value="Acyl-CoA_dh_1"/>
    <property type="match status" value="1"/>
</dbReference>
<evidence type="ECO:0008006" key="15">
    <source>
        <dbReference type="Google" id="ProtNLM"/>
    </source>
</evidence>
<dbReference type="AlphaFoldDB" id="A0A835VF58"/>
<dbReference type="GO" id="GO:0003995">
    <property type="term" value="F:acyl-CoA dehydrogenase activity"/>
    <property type="evidence" value="ECO:0007669"/>
    <property type="project" value="TreeGrafter"/>
</dbReference>
<evidence type="ECO:0000259" key="12">
    <source>
        <dbReference type="Pfam" id="PF02770"/>
    </source>
</evidence>
<evidence type="ECO:0000259" key="11">
    <source>
        <dbReference type="Pfam" id="PF01636"/>
    </source>
</evidence>
<keyword evidence="9" id="KW-0576">Peroxisome</keyword>
<evidence type="ECO:0000259" key="10">
    <source>
        <dbReference type="Pfam" id="PF00441"/>
    </source>
</evidence>
<dbReference type="InterPro" id="IPR036250">
    <property type="entry name" value="AcylCo_DH-like_C"/>
</dbReference>
<dbReference type="GO" id="GO:0005777">
    <property type="term" value="C:peroxisome"/>
    <property type="evidence" value="ECO:0007669"/>
    <property type="project" value="UniProtKB-SubCell"/>
</dbReference>
<dbReference type="Gene3D" id="1.10.540.10">
    <property type="entry name" value="Acyl-CoA dehydrogenase/oxidase, N-terminal domain"/>
    <property type="match status" value="1"/>
</dbReference>
<dbReference type="GO" id="GO:0033539">
    <property type="term" value="P:fatty acid beta-oxidation using acyl-CoA dehydrogenase"/>
    <property type="evidence" value="ECO:0007669"/>
    <property type="project" value="TreeGrafter"/>
</dbReference>
<dbReference type="InterPro" id="IPR050741">
    <property type="entry name" value="Acyl-CoA_dehydrogenase"/>
</dbReference>
<evidence type="ECO:0000256" key="9">
    <source>
        <dbReference type="ARBA" id="ARBA00023140"/>
    </source>
</evidence>
<keyword evidence="7" id="KW-0560">Oxidoreductase</keyword>
<reference evidence="13 14" key="1">
    <citation type="journal article" date="2020" name="Nat. Food">
        <title>A phased Vanilla planifolia genome enables genetic improvement of flavour and production.</title>
        <authorList>
            <person name="Hasing T."/>
            <person name="Tang H."/>
            <person name="Brym M."/>
            <person name="Khazi F."/>
            <person name="Huang T."/>
            <person name="Chambers A.H."/>
        </authorList>
    </citation>
    <scope>NUCLEOTIDE SEQUENCE [LARGE SCALE GENOMIC DNA]</scope>
    <source>
        <tissue evidence="13">Leaf</tissue>
    </source>
</reference>
<dbReference type="InterPro" id="IPR009075">
    <property type="entry name" value="AcylCo_DH/oxidase_C"/>
</dbReference>
<evidence type="ECO:0000256" key="8">
    <source>
        <dbReference type="ARBA" id="ARBA00023098"/>
    </source>
</evidence>
<keyword evidence="6" id="KW-0276">Fatty acid metabolism</keyword>
<dbReference type="InterPro" id="IPR046373">
    <property type="entry name" value="Acyl-CoA_Oxase/DH_mid-dom_sf"/>
</dbReference>
<organism evidence="13 14">
    <name type="scientific">Vanilla planifolia</name>
    <name type="common">Vanilla</name>
    <dbReference type="NCBI Taxonomy" id="51239"/>
    <lineage>
        <taxon>Eukaryota</taxon>
        <taxon>Viridiplantae</taxon>
        <taxon>Streptophyta</taxon>
        <taxon>Embryophyta</taxon>
        <taxon>Tracheophyta</taxon>
        <taxon>Spermatophyta</taxon>
        <taxon>Magnoliopsida</taxon>
        <taxon>Liliopsida</taxon>
        <taxon>Asparagales</taxon>
        <taxon>Orchidaceae</taxon>
        <taxon>Vanilloideae</taxon>
        <taxon>Vanilleae</taxon>
        <taxon>Vanilla</taxon>
    </lineage>
</organism>
<sequence length="876" mass="97537">MCRSGDAPLAYGSGGHSLSRPLLWCVLAELSHGQTQLSGDQHCSGASETRYRHDDRLGGRFLAVREGVAVSVVPCMKPHADLVVFVSTMATKTSKLHGKVAPAHRVDEAALLRFSLANVEGFPRQPKHFIIHQFGHGQSNPTFLLEATGDVNGAPSKRYVLRKKPPGMILESAHAVEREFQVLKALGEHTDVPVPKVFCLCKDPGIIGTPFYIMEYLEGRIFMDPKLPGVAPETRGAIYRATAKVLASIHKVNVDAIGLEGFGRRDNYCRRQVERWERQYLSSTGEGKPNQNPKMLELAHWLKDHLPIEDPLRATTIGLVHGDFRIDNIVFHPFEDRVIGVLDWELSTLGNQMCDVAYSSLPYVVDLKLSEDGPYGGFELTGRPEGIPSLPEYLADYCLASGKPWPVAEWKFYVAFSMFRGASIYAGVYHRWTLGNASGGERARLTGKLANVVIDSAWMVINQESLLPKQPPFVHAIPTNLHSSEQQGKFFPSQRVLELKSKLLNFMETHIYPLEKEFYNRAQSSLRWTIHPEEERLKELAKQEGLWNLFIPLDSADRARKLLFDGRALVITWKTIGCLAQVLLRYGTKEQQQQWLIPLLEGKIRSGFAMTEPNVASSDATNIECSISRRGDSYVINGRKWWTSGAMDPRCKILIVMGKTNFSAAKHKQQSMILVDINSPGVCIKRPLLVFGFDDAPHGHAEVLFENVRVPAENILLGEGRGFEIAQGRLGPGRLHHCMRLIGAAERGMQLMVERALQRKVFGKMIAEHGSFLSDIAKCRIEIERTRLLVLEAADQLDRHGNKKARGILAMAKVAAPNMALQVLDLAMQVHGAAGLSSDTVLSHLWATSRTLRIADGPDEVHLGTIAKLEIQRAKL</sequence>
<comment type="caution">
    <text evidence="13">The sequence shown here is derived from an EMBL/GenBank/DDBJ whole genome shotgun (WGS) entry which is preliminary data.</text>
</comment>
<dbReference type="InterPro" id="IPR011009">
    <property type="entry name" value="Kinase-like_dom_sf"/>
</dbReference>
<keyword evidence="4" id="KW-0285">Flavoprotein</keyword>
<dbReference type="PANTHER" id="PTHR48083">
    <property type="entry name" value="MEDIUM-CHAIN SPECIFIC ACYL-COA DEHYDROGENASE, MITOCHONDRIAL-RELATED"/>
    <property type="match status" value="1"/>
</dbReference>
<evidence type="ECO:0000256" key="1">
    <source>
        <dbReference type="ARBA" id="ARBA00001974"/>
    </source>
</evidence>
<evidence type="ECO:0000256" key="3">
    <source>
        <dbReference type="ARBA" id="ARBA00009347"/>
    </source>
</evidence>
<dbReference type="GO" id="GO:0050660">
    <property type="term" value="F:flavin adenine dinucleotide binding"/>
    <property type="evidence" value="ECO:0007669"/>
    <property type="project" value="InterPro"/>
</dbReference>
<protein>
    <recommendedName>
        <fullName evidence="15">Acyl-CoA dehydrogenase</fullName>
    </recommendedName>
</protein>
<dbReference type="Pfam" id="PF01636">
    <property type="entry name" value="APH"/>
    <property type="match status" value="1"/>
</dbReference>
<dbReference type="Pfam" id="PF02770">
    <property type="entry name" value="Acyl-CoA_dh_M"/>
    <property type="match status" value="1"/>
</dbReference>
<evidence type="ECO:0000313" key="13">
    <source>
        <dbReference type="EMBL" id="KAG0498429.1"/>
    </source>
</evidence>
<keyword evidence="5" id="KW-0274">FAD</keyword>
<dbReference type="Gene3D" id="3.90.1200.10">
    <property type="match status" value="1"/>
</dbReference>
<feature type="domain" description="Acyl-CoA oxidase/dehydrogenase middle" evidence="12">
    <location>
        <begin position="607"/>
        <end position="708"/>
    </location>
</feature>
<evidence type="ECO:0000256" key="6">
    <source>
        <dbReference type="ARBA" id="ARBA00022832"/>
    </source>
</evidence>
<accession>A0A835VF58</accession>
<dbReference type="OrthoDB" id="1881481at2759"/>
<proteinExistence type="inferred from homology"/>
<comment type="cofactor">
    <cofactor evidence="1">
        <name>FAD</name>
        <dbReference type="ChEBI" id="CHEBI:57692"/>
    </cofactor>
</comment>
<evidence type="ECO:0000256" key="5">
    <source>
        <dbReference type="ARBA" id="ARBA00022827"/>
    </source>
</evidence>
<dbReference type="InterPro" id="IPR041726">
    <property type="entry name" value="ACAD10_11_N"/>
</dbReference>
<dbReference type="InterPro" id="IPR009100">
    <property type="entry name" value="AcylCoA_DH/oxidase_NM_dom_sf"/>
</dbReference>
<dbReference type="EMBL" id="JADCNL010000001">
    <property type="protein sequence ID" value="KAG0498429.1"/>
    <property type="molecule type" value="Genomic_DNA"/>
</dbReference>
<dbReference type="CDD" id="cd05154">
    <property type="entry name" value="ACAD10_11_N-like"/>
    <property type="match status" value="1"/>
</dbReference>
<dbReference type="Gene3D" id="2.40.110.10">
    <property type="entry name" value="Butyryl-CoA Dehydrogenase, subunit A, domain 2"/>
    <property type="match status" value="1"/>
</dbReference>
<dbReference type="InterPro" id="IPR037069">
    <property type="entry name" value="AcylCoA_DH/ox_N_sf"/>
</dbReference>
<keyword evidence="14" id="KW-1185">Reference proteome</keyword>
<evidence type="ECO:0000313" key="14">
    <source>
        <dbReference type="Proteomes" id="UP000636800"/>
    </source>
</evidence>
<keyword evidence="8" id="KW-0443">Lipid metabolism</keyword>
<feature type="domain" description="Aminoglycoside phosphotransferase" evidence="11">
    <location>
        <begin position="131"/>
        <end position="360"/>
    </location>
</feature>
<dbReference type="SUPFAM" id="SSF56112">
    <property type="entry name" value="Protein kinase-like (PK-like)"/>
    <property type="match status" value="1"/>
</dbReference>
<name>A0A835VF58_VANPL</name>
<feature type="domain" description="Acyl-CoA dehydrogenase/oxidase C-terminal" evidence="10">
    <location>
        <begin position="720"/>
        <end position="868"/>
    </location>
</feature>
<evidence type="ECO:0000256" key="7">
    <source>
        <dbReference type="ARBA" id="ARBA00023002"/>
    </source>
</evidence>
<dbReference type="SUPFAM" id="SSF47203">
    <property type="entry name" value="Acyl-CoA dehydrogenase C-terminal domain-like"/>
    <property type="match status" value="1"/>
</dbReference>
<dbReference type="SUPFAM" id="SSF56645">
    <property type="entry name" value="Acyl-CoA dehydrogenase NM domain-like"/>
    <property type="match status" value="1"/>
</dbReference>
<dbReference type="PANTHER" id="PTHR48083:SF13">
    <property type="entry name" value="ACYL-COA DEHYDROGENASE FAMILY MEMBER 11"/>
    <property type="match status" value="1"/>
</dbReference>
<dbReference type="FunFam" id="2.40.110.10:FF:000002">
    <property type="entry name" value="Acyl-CoA dehydrogenase fadE12"/>
    <property type="match status" value="1"/>
</dbReference>
<comment type="subcellular location">
    <subcellularLocation>
        <location evidence="2">Peroxisome</location>
    </subcellularLocation>
</comment>
<dbReference type="InterPro" id="IPR006091">
    <property type="entry name" value="Acyl-CoA_Oxase/DH_mid-dom"/>
</dbReference>
<dbReference type="InterPro" id="IPR002575">
    <property type="entry name" value="Aminoglycoside_PTrfase"/>
</dbReference>
<dbReference type="Gene3D" id="3.30.200.20">
    <property type="entry name" value="Phosphorylase Kinase, domain 1"/>
    <property type="match status" value="1"/>
</dbReference>
<comment type="similarity">
    <text evidence="3">Belongs to the acyl-CoA dehydrogenase family.</text>
</comment>
<dbReference type="Proteomes" id="UP000636800">
    <property type="component" value="Chromosome 1"/>
</dbReference>
<evidence type="ECO:0000256" key="4">
    <source>
        <dbReference type="ARBA" id="ARBA00022630"/>
    </source>
</evidence>
<evidence type="ECO:0000256" key="2">
    <source>
        <dbReference type="ARBA" id="ARBA00004275"/>
    </source>
</evidence>
<gene>
    <name evidence="13" type="ORF">HPP92_003120</name>
</gene>